<dbReference type="GO" id="GO:0005737">
    <property type="term" value="C:cytoplasm"/>
    <property type="evidence" value="ECO:0007669"/>
    <property type="project" value="TreeGrafter"/>
</dbReference>
<evidence type="ECO:0000313" key="2">
    <source>
        <dbReference type="EMBL" id="CAF2142180.1"/>
    </source>
</evidence>
<organism evidence="2 3">
    <name type="scientific">Rotaria magnacalcarata</name>
    <dbReference type="NCBI Taxonomy" id="392030"/>
    <lineage>
        <taxon>Eukaryota</taxon>
        <taxon>Metazoa</taxon>
        <taxon>Spiralia</taxon>
        <taxon>Gnathifera</taxon>
        <taxon>Rotifera</taxon>
        <taxon>Eurotatoria</taxon>
        <taxon>Bdelloidea</taxon>
        <taxon>Philodinida</taxon>
        <taxon>Philodinidae</taxon>
        <taxon>Rotaria</taxon>
    </lineage>
</organism>
<evidence type="ECO:0000259" key="1">
    <source>
        <dbReference type="Pfam" id="PF13193"/>
    </source>
</evidence>
<dbReference type="GO" id="GO:0044550">
    <property type="term" value="P:secondary metabolite biosynthetic process"/>
    <property type="evidence" value="ECO:0007669"/>
    <property type="project" value="TreeGrafter"/>
</dbReference>
<dbReference type="InterPro" id="IPR045851">
    <property type="entry name" value="AMP-bd_C_sf"/>
</dbReference>
<dbReference type="InterPro" id="IPR025110">
    <property type="entry name" value="AMP-bd_C"/>
</dbReference>
<gene>
    <name evidence="2" type="ORF">MBJ925_LOCUS29713</name>
</gene>
<protein>
    <recommendedName>
        <fullName evidence="1">AMP-binding enzyme C-terminal domain-containing protein</fullName>
    </recommendedName>
</protein>
<dbReference type="Gene3D" id="3.30.300.30">
    <property type="match status" value="1"/>
</dbReference>
<sequence length="163" mass="18291">MNLGATYHLMDLLSDTVRIPIGRPLPNYERLVLDEFLQLVFFGQEGELAIRGIGVFLGHLHREDLTAKALIDIDEKIRKDHQVKLRGQRIGLGEIEKCLLDASISACVVIKWGDNHLIAYAQSSDVSVESLREHCRSRLPAFMVPSMFIISEKLPLSANGKID</sequence>
<dbReference type="Proteomes" id="UP000663824">
    <property type="component" value="Unassembled WGS sequence"/>
</dbReference>
<dbReference type="Pfam" id="PF13193">
    <property type="entry name" value="AMP-binding_C"/>
    <property type="match status" value="1"/>
</dbReference>
<comment type="caution">
    <text evidence="2">The sequence shown here is derived from an EMBL/GenBank/DDBJ whole genome shotgun (WGS) entry which is preliminary data.</text>
</comment>
<dbReference type="SUPFAM" id="SSF56801">
    <property type="entry name" value="Acetyl-CoA synthetase-like"/>
    <property type="match status" value="1"/>
</dbReference>
<reference evidence="2" key="1">
    <citation type="submission" date="2021-02" db="EMBL/GenBank/DDBJ databases">
        <authorList>
            <person name="Nowell W R."/>
        </authorList>
    </citation>
    <scope>NUCLEOTIDE SEQUENCE</scope>
</reference>
<dbReference type="Gene3D" id="3.40.50.12780">
    <property type="entry name" value="N-terminal domain of ligase-like"/>
    <property type="match status" value="1"/>
</dbReference>
<accession>A0A816X4A9</accession>
<name>A0A816X4A9_9BILA</name>
<proteinExistence type="predicted"/>
<dbReference type="PANTHER" id="PTHR45527:SF1">
    <property type="entry name" value="FATTY ACID SYNTHASE"/>
    <property type="match status" value="1"/>
</dbReference>
<dbReference type="EMBL" id="CAJNRE010015935">
    <property type="protein sequence ID" value="CAF2142180.1"/>
    <property type="molecule type" value="Genomic_DNA"/>
</dbReference>
<feature type="domain" description="AMP-binding enzyme C-terminal" evidence="1">
    <location>
        <begin position="106"/>
        <end position="161"/>
    </location>
</feature>
<dbReference type="GO" id="GO:0043041">
    <property type="term" value="P:amino acid activation for nonribosomal peptide biosynthetic process"/>
    <property type="evidence" value="ECO:0007669"/>
    <property type="project" value="TreeGrafter"/>
</dbReference>
<dbReference type="GO" id="GO:0031177">
    <property type="term" value="F:phosphopantetheine binding"/>
    <property type="evidence" value="ECO:0007669"/>
    <property type="project" value="TreeGrafter"/>
</dbReference>
<dbReference type="InterPro" id="IPR042099">
    <property type="entry name" value="ANL_N_sf"/>
</dbReference>
<evidence type="ECO:0000313" key="3">
    <source>
        <dbReference type="Proteomes" id="UP000663824"/>
    </source>
</evidence>
<dbReference type="AlphaFoldDB" id="A0A816X4A9"/>
<dbReference type="PANTHER" id="PTHR45527">
    <property type="entry name" value="NONRIBOSOMAL PEPTIDE SYNTHETASE"/>
    <property type="match status" value="1"/>
</dbReference>